<protein>
    <submittedName>
        <fullName evidence="2">Nup54 domain-containing protein</fullName>
    </submittedName>
</protein>
<keyword evidence="1" id="KW-1185">Reference proteome</keyword>
<dbReference type="AlphaFoldDB" id="A0A1I7XHX9"/>
<proteinExistence type="predicted"/>
<sequence length="112" mass="13011">MINYIANFSRDRNVESVAGKIKDDDVYKKLKAMEECFRQGRKLAVQLLGHAIENENNNSPLSLYVVRRTMVQVKQEHKEMDDLLLAHNNLERKMRRSLLSGIRNSDDIQVVP</sequence>
<organism evidence="1 2">
    <name type="scientific">Heterorhabditis bacteriophora</name>
    <name type="common">Entomopathogenic nematode worm</name>
    <dbReference type="NCBI Taxonomy" id="37862"/>
    <lineage>
        <taxon>Eukaryota</taxon>
        <taxon>Metazoa</taxon>
        <taxon>Ecdysozoa</taxon>
        <taxon>Nematoda</taxon>
        <taxon>Chromadorea</taxon>
        <taxon>Rhabditida</taxon>
        <taxon>Rhabditina</taxon>
        <taxon>Rhabditomorpha</taxon>
        <taxon>Strongyloidea</taxon>
        <taxon>Heterorhabditidae</taxon>
        <taxon>Heterorhabditis</taxon>
    </lineage>
</organism>
<evidence type="ECO:0000313" key="2">
    <source>
        <dbReference type="WBParaSite" id="Hba_17114"/>
    </source>
</evidence>
<accession>A0A1I7XHX9</accession>
<dbReference type="WBParaSite" id="Hba_17114">
    <property type="protein sequence ID" value="Hba_17114"/>
    <property type="gene ID" value="Hba_17114"/>
</dbReference>
<reference evidence="2" key="1">
    <citation type="submission" date="2016-11" db="UniProtKB">
        <authorList>
            <consortium name="WormBaseParasite"/>
        </authorList>
    </citation>
    <scope>IDENTIFICATION</scope>
</reference>
<evidence type="ECO:0000313" key="1">
    <source>
        <dbReference type="Proteomes" id="UP000095283"/>
    </source>
</evidence>
<name>A0A1I7XHX9_HETBA</name>
<dbReference type="Proteomes" id="UP000095283">
    <property type="component" value="Unplaced"/>
</dbReference>